<dbReference type="InterPro" id="IPR002838">
    <property type="entry name" value="AIM24"/>
</dbReference>
<dbReference type="RefSeq" id="WP_341419993.1">
    <property type="nucleotide sequence ID" value="NZ_JBBPCC010000037.1"/>
</dbReference>
<dbReference type="InterPro" id="IPR036983">
    <property type="entry name" value="AIM24_sf"/>
</dbReference>
<comment type="caution">
    <text evidence="1">The sequence shown here is derived from an EMBL/GenBank/DDBJ whole genome shotgun (WGS) entry which is preliminary data.</text>
</comment>
<gene>
    <name evidence="1" type="ORF">WMW72_33805</name>
</gene>
<dbReference type="Proteomes" id="UP001469365">
    <property type="component" value="Unassembled WGS sequence"/>
</dbReference>
<dbReference type="InterPro" id="IPR016031">
    <property type="entry name" value="Trp_RNA-bd_attenuator-like_dom"/>
</dbReference>
<organism evidence="1 2">
    <name type="scientific">Paenibacillus filicis</name>
    <dbReference type="NCBI Taxonomy" id="669464"/>
    <lineage>
        <taxon>Bacteria</taxon>
        <taxon>Bacillati</taxon>
        <taxon>Bacillota</taxon>
        <taxon>Bacilli</taxon>
        <taxon>Bacillales</taxon>
        <taxon>Paenibacillaceae</taxon>
        <taxon>Paenibacillus</taxon>
    </lineage>
</organism>
<sequence>MNARVEGSAADGQAAAITLEQGEAAHVLHPQRIIAFEGPSQGREDRLLNLSGIYRKKRWIESRITGPATFILGVPAGFQFKAVELPVHSDLLFDIRHVLLYDGQMKLESRFQRVKQALVTQDWVRMRFSGGGLLGLVSTGTLCELNLHPERPVYVDTGCLVAFPERAEMRLAVYGNPLASQQMNYHWEMKGTGKVLIQPAARDRNFEAGLRQDTLLRRVLREALPFGGVFIK</sequence>
<protein>
    <submittedName>
        <fullName evidence="1">AIM24 family protein</fullName>
    </submittedName>
</protein>
<name>A0ABU9DYL5_9BACL</name>
<keyword evidence="2" id="KW-1185">Reference proteome</keyword>
<evidence type="ECO:0000313" key="2">
    <source>
        <dbReference type="Proteomes" id="UP001469365"/>
    </source>
</evidence>
<dbReference type="Pfam" id="PF01987">
    <property type="entry name" value="AIM24"/>
    <property type="match status" value="1"/>
</dbReference>
<dbReference type="SUPFAM" id="SSF51219">
    <property type="entry name" value="TRAP-like"/>
    <property type="match status" value="1"/>
</dbReference>
<accession>A0ABU9DYL5</accession>
<reference evidence="1 2" key="1">
    <citation type="submission" date="2024-04" db="EMBL/GenBank/DDBJ databases">
        <title>draft genome sequnece of Paenibacillus filicis.</title>
        <authorList>
            <person name="Kim D.-U."/>
        </authorList>
    </citation>
    <scope>NUCLEOTIDE SEQUENCE [LARGE SCALE GENOMIC DNA]</scope>
    <source>
        <strain evidence="1 2">KACC14197</strain>
    </source>
</reference>
<dbReference type="Gene3D" id="3.60.160.10">
    <property type="entry name" value="Mitochondrial biogenesis AIM24"/>
    <property type="match status" value="1"/>
</dbReference>
<proteinExistence type="predicted"/>
<dbReference type="EMBL" id="JBBPCC010000037">
    <property type="protein sequence ID" value="MEK8132868.1"/>
    <property type="molecule type" value="Genomic_DNA"/>
</dbReference>
<evidence type="ECO:0000313" key="1">
    <source>
        <dbReference type="EMBL" id="MEK8132868.1"/>
    </source>
</evidence>